<accession>A0ACC5ZYZ9</accession>
<keyword evidence="2" id="KW-1185">Reference proteome</keyword>
<evidence type="ECO:0000313" key="2">
    <source>
        <dbReference type="Proteomes" id="UP001203036"/>
    </source>
</evidence>
<comment type="caution">
    <text evidence="1">The sequence shown here is derived from an EMBL/GenBank/DDBJ whole genome shotgun (WGS) entry which is preliminary data.</text>
</comment>
<protein>
    <submittedName>
        <fullName evidence="1">SLAC1 anion channel family protein</fullName>
    </submittedName>
</protein>
<organism evidence="1 2">
    <name type="scientific">Lutimaribacter degradans</name>
    <dbReference type="NCBI Taxonomy" id="2945989"/>
    <lineage>
        <taxon>Bacteria</taxon>
        <taxon>Pseudomonadati</taxon>
        <taxon>Pseudomonadota</taxon>
        <taxon>Alphaproteobacteria</taxon>
        <taxon>Rhodobacterales</taxon>
        <taxon>Roseobacteraceae</taxon>
        <taxon>Lutimaribacter</taxon>
    </lineage>
</organism>
<evidence type="ECO:0000313" key="1">
    <source>
        <dbReference type="EMBL" id="MCM2563428.1"/>
    </source>
</evidence>
<proteinExistence type="predicted"/>
<name>A0ACC5ZYZ9_9RHOB</name>
<sequence length="324" mass="34780">MADVAQAQGGNRLEHFPVPFFAVVMGLSGLTLALHAAETGLDIHLGAATLAYWVTVAAALVIAALYGLKALRYPQAVAHEWHHPVRLAFFPAISISLLLLATATLARAPEAARVLWLLGMVLQGGLTIAVVSGWISARAFQTGHLTPAWFIPAVGNVIVPIVGVPLGYVEISWYFMAVGLIFWIVLLTLVMNRLIFHDPMPGKLQPTLVILIAPPAVGFLAWLNLVGEVDAFARLLLNMAYLFTLIVAVNLPKIFKLPFALSFWALSFPFAAITIASFRFAAETGSAVHKVFGLILLAVLIGVIVALILRTGRAIADKAICVPE</sequence>
<gene>
    <name evidence="1" type="ORF">M8744_14825</name>
</gene>
<dbReference type="EMBL" id="JAMQGO010000012">
    <property type="protein sequence ID" value="MCM2563428.1"/>
    <property type="molecule type" value="Genomic_DNA"/>
</dbReference>
<dbReference type="Proteomes" id="UP001203036">
    <property type="component" value="Unassembled WGS sequence"/>
</dbReference>
<reference evidence="1" key="1">
    <citation type="submission" date="2022-06" db="EMBL/GenBank/DDBJ databases">
        <title>Lutimaribacter sp. EGI FJ00013, a novel bacterium isolated from a salt lake sediment enrichment.</title>
        <authorList>
            <person name="Gao L."/>
            <person name="Fang B.-Z."/>
            <person name="Li W.-J."/>
        </authorList>
    </citation>
    <scope>NUCLEOTIDE SEQUENCE</scope>
    <source>
        <strain evidence="1">EGI FJ00013</strain>
    </source>
</reference>